<dbReference type="Pfam" id="PF01926">
    <property type="entry name" value="MMR_HSR1"/>
    <property type="match status" value="1"/>
</dbReference>
<dbReference type="FunFam" id="3.40.50.300:FF:001198">
    <property type="entry name" value="GTPase HflX"/>
    <property type="match status" value="1"/>
</dbReference>
<feature type="binding site" evidence="8">
    <location>
        <position position="215"/>
    </location>
    <ligand>
        <name>Mg(2+)</name>
        <dbReference type="ChEBI" id="CHEBI:18420"/>
    </ligand>
</feature>
<evidence type="ECO:0000256" key="1">
    <source>
        <dbReference type="ARBA" id="ARBA00022490"/>
    </source>
</evidence>
<dbReference type="InterPro" id="IPR006073">
    <property type="entry name" value="GTP-bd"/>
</dbReference>
<dbReference type="Pfam" id="PF16360">
    <property type="entry name" value="GTP-bdg_M"/>
    <property type="match status" value="1"/>
</dbReference>
<comment type="cofactor">
    <cofactor evidence="8">
        <name>Mg(2+)</name>
        <dbReference type="ChEBI" id="CHEBI:18420"/>
    </cofactor>
</comment>
<evidence type="ECO:0000256" key="3">
    <source>
        <dbReference type="ARBA" id="ARBA00022741"/>
    </source>
</evidence>
<keyword evidence="2 8" id="KW-0479">Metal-binding</keyword>
<dbReference type="SUPFAM" id="SSF52540">
    <property type="entry name" value="P-loop containing nucleoside triphosphate hydrolases"/>
    <property type="match status" value="1"/>
</dbReference>
<evidence type="ECO:0000256" key="7">
    <source>
        <dbReference type="PIRSR" id="PIRSR006809-1"/>
    </source>
</evidence>
<feature type="binding site" evidence="7">
    <location>
        <begin position="240"/>
        <end position="244"/>
    </location>
    <ligand>
        <name>GTP</name>
        <dbReference type="ChEBI" id="CHEBI:37565"/>
    </ligand>
</feature>
<organism evidence="10 11">
    <name type="scientific">Limosilactobacillus equigenerosi DSM 18793 = JCM 14505</name>
    <dbReference type="NCBI Taxonomy" id="1423742"/>
    <lineage>
        <taxon>Bacteria</taxon>
        <taxon>Bacillati</taxon>
        <taxon>Bacillota</taxon>
        <taxon>Bacilli</taxon>
        <taxon>Lactobacillales</taxon>
        <taxon>Lactobacillaceae</taxon>
        <taxon>Limosilactobacillus</taxon>
    </lineage>
</organism>
<feature type="binding site" evidence="7">
    <location>
        <begin position="328"/>
        <end position="331"/>
    </location>
    <ligand>
        <name>GTP</name>
        <dbReference type="ChEBI" id="CHEBI:37565"/>
    </ligand>
</feature>
<accession>A0A0R1UTP3</accession>
<comment type="subunit">
    <text evidence="6">Monomer. Associates with the 50S ribosomal subunit.</text>
</comment>
<dbReference type="Gene3D" id="6.10.250.2860">
    <property type="match status" value="1"/>
</dbReference>
<dbReference type="Pfam" id="PF13167">
    <property type="entry name" value="GTP-bdg_N"/>
    <property type="match status" value="1"/>
</dbReference>
<feature type="domain" description="Hflx-type G" evidence="9">
    <location>
        <begin position="202"/>
        <end position="371"/>
    </location>
</feature>
<sequence>MENTAQPIDQIIIIGLDKGSPDFSYSMDELRELAAANHMEVLDQLIQPLDRPNAATYFGKGKVEELANLAAALNATTIVANDELSPSQIKNLTDATKVRVIDRTALILEIFAQRAKSKEAKIQVEIAQLQYRLPRLRTASNITLDQQSGGGAGMSNRGAGETQMELDRRVIKRHISHLRNELKEIQRSEDTKRVQRDKSQIPTAALVGYTNAGKSTIMNQFVNRYGISADKQVFEKDMLFATLDTSVRQLTFNDQKRFLLSDTVGFVSKLPTTLVEAFKSTLAEAAHADLLIQVIDYSDPHYKEMMATTEKTLAQIGITDIPMIYVFNKADRTEFEYPLMEGEDRVIISARDDDSIDLLEQVIRRHLFKDYVTTTLLIPFTDGQVVSYLNEHCNILNTSYEADGTKLEVEIANADLPRFEQYMVVD</sequence>
<dbReference type="InterPro" id="IPR032305">
    <property type="entry name" value="GTP-bd_M"/>
</dbReference>
<dbReference type="PIRSF" id="PIRSF006809">
    <property type="entry name" value="GTP-binding_hflX_prd"/>
    <property type="match status" value="1"/>
</dbReference>
<keyword evidence="11" id="KW-1185">Reference proteome</keyword>
<name>A0A0R1UTP3_9LACO</name>
<comment type="subcellular location">
    <subcellularLocation>
        <location evidence="6">Cytoplasm</location>
    </subcellularLocation>
    <text evidence="6">May associate with membranes.</text>
</comment>
<feature type="binding site" evidence="7">
    <location>
        <begin position="208"/>
        <end position="215"/>
    </location>
    <ligand>
        <name>GTP</name>
        <dbReference type="ChEBI" id="CHEBI:37565"/>
    </ligand>
</feature>
<evidence type="ECO:0000313" key="10">
    <source>
        <dbReference type="EMBL" id="KRL95018.1"/>
    </source>
</evidence>
<protein>
    <recommendedName>
        <fullName evidence="6">GTPase HflX</fullName>
    </recommendedName>
    <alternativeName>
        <fullName evidence="6">GTP-binding protein HflX</fullName>
    </alternativeName>
</protein>
<dbReference type="EMBL" id="AZGC01000026">
    <property type="protein sequence ID" value="KRL95018.1"/>
    <property type="molecule type" value="Genomic_DNA"/>
</dbReference>
<comment type="similarity">
    <text evidence="6">Belongs to the TRAFAC class OBG-HflX-like GTPase superfamily. HflX GTPase family.</text>
</comment>
<dbReference type="RefSeq" id="WP_056995518.1">
    <property type="nucleotide sequence ID" value="NZ_AZGC01000026.1"/>
</dbReference>
<comment type="caution">
    <text evidence="10">The sequence shown here is derived from an EMBL/GenBank/DDBJ whole genome shotgun (WGS) entry which is preliminary data.</text>
</comment>
<dbReference type="HAMAP" id="MF_00900">
    <property type="entry name" value="GTPase_HflX"/>
    <property type="match status" value="1"/>
</dbReference>
<keyword evidence="5 6" id="KW-0342">GTP-binding</keyword>
<dbReference type="InterPro" id="IPR030394">
    <property type="entry name" value="G_HFLX_dom"/>
</dbReference>
<dbReference type="InterPro" id="IPR042108">
    <property type="entry name" value="GTPase_HflX_N_sf"/>
</dbReference>
<dbReference type="InterPro" id="IPR027417">
    <property type="entry name" value="P-loop_NTPase"/>
</dbReference>
<gene>
    <name evidence="6" type="primary">hflX</name>
    <name evidence="10" type="ORF">FC21_GL001065</name>
</gene>
<evidence type="ECO:0000259" key="9">
    <source>
        <dbReference type="PROSITE" id="PS51705"/>
    </source>
</evidence>
<keyword evidence="3 6" id="KW-0547">Nucleotide-binding</keyword>
<evidence type="ECO:0000256" key="8">
    <source>
        <dbReference type="PIRSR" id="PIRSR006809-2"/>
    </source>
</evidence>
<dbReference type="GO" id="GO:0005737">
    <property type="term" value="C:cytoplasm"/>
    <property type="evidence" value="ECO:0007669"/>
    <property type="project" value="UniProtKB-SubCell"/>
</dbReference>
<dbReference type="STRING" id="417373.GCA_001570685_00182"/>
<dbReference type="PANTHER" id="PTHR10229:SF4">
    <property type="entry name" value="GTPASE HFLX"/>
    <property type="match status" value="1"/>
</dbReference>
<evidence type="ECO:0000313" key="11">
    <source>
        <dbReference type="Proteomes" id="UP000051084"/>
    </source>
</evidence>
<evidence type="ECO:0000256" key="6">
    <source>
        <dbReference type="HAMAP-Rule" id="MF_00900"/>
    </source>
</evidence>
<dbReference type="CDD" id="cd01878">
    <property type="entry name" value="HflX"/>
    <property type="match status" value="1"/>
</dbReference>
<proteinExistence type="inferred from homology"/>
<dbReference type="Proteomes" id="UP000051084">
    <property type="component" value="Unassembled WGS sequence"/>
</dbReference>
<dbReference type="AlphaFoldDB" id="A0A0R1UTP3"/>
<dbReference type="InterPro" id="IPR016496">
    <property type="entry name" value="GTPase_HflX"/>
</dbReference>
<dbReference type="InterPro" id="IPR025121">
    <property type="entry name" value="GTPase_HflX_N"/>
</dbReference>
<dbReference type="GO" id="GO:0005525">
    <property type="term" value="F:GTP binding"/>
    <property type="evidence" value="ECO:0007669"/>
    <property type="project" value="UniProtKB-UniRule"/>
</dbReference>
<dbReference type="PANTHER" id="PTHR10229">
    <property type="entry name" value="GTP-BINDING PROTEIN HFLX"/>
    <property type="match status" value="1"/>
</dbReference>
<reference evidence="10 11" key="1">
    <citation type="journal article" date="2015" name="Genome Announc.">
        <title>Expanding the biotechnology potential of lactobacilli through comparative genomics of 213 strains and associated genera.</title>
        <authorList>
            <person name="Sun Z."/>
            <person name="Harris H.M."/>
            <person name="McCann A."/>
            <person name="Guo C."/>
            <person name="Argimon S."/>
            <person name="Zhang W."/>
            <person name="Yang X."/>
            <person name="Jeffery I.B."/>
            <person name="Cooney J.C."/>
            <person name="Kagawa T.F."/>
            <person name="Liu W."/>
            <person name="Song Y."/>
            <person name="Salvetti E."/>
            <person name="Wrobel A."/>
            <person name="Rasinkangas P."/>
            <person name="Parkhill J."/>
            <person name="Rea M.C."/>
            <person name="O'Sullivan O."/>
            <person name="Ritari J."/>
            <person name="Douillard F.P."/>
            <person name="Paul Ross R."/>
            <person name="Yang R."/>
            <person name="Briner A.E."/>
            <person name="Felis G.E."/>
            <person name="de Vos W.M."/>
            <person name="Barrangou R."/>
            <person name="Klaenhammer T.R."/>
            <person name="Caufield P.W."/>
            <person name="Cui Y."/>
            <person name="Zhang H."/>
            <person name="O'Toole P.W."/>
        </authorList>
    </citation>
    <scope>NUCLEOTIDE SEQUENCE [LARGE SCALE GENOMIC DNA]</scope>
    <source>
        <strain evidence="10 11">DSM 18793</strain>
    </source>
</reference>
<dbReference type="GO" id="GO:0003924">
    <property type="term" value="F:GTPase activity"/>
    <property type="evidence" value="ECO:0007669"/>
    <property type="project" value="UniProtKB-UniRule"/>
</dbReference>
<keyword evidence="1 6" id="KW-0963">Cytoplasm</keyword>
<feature type="binding site" evidence="8">
    <location>
        <position position="242"/>
    </location>
    <ligand>
        <name>Mg(2+)</name>
        <dbReference type="ChEBI" id="CHEBI:18420"/>
    </ligand>
</feature>
<dbReference type="NCBIfam" id="TIGR03156">
    <property type="entry name" value="GTP_HflX"/>
    <property type="match status" value="1"/>
</dbReference>
<evidence type="ECO:0000256" key="2">
    <source>
        <dbReference type="ARBA" id="ARBA00022723"/>
    </source>
</evidence>
<feature type="binding site" evidence="7">
    <location>
        <begin position="262"/>
        <end position="265"/>
    </location>
    <ligand>
        <name>GTP</name>
        <dbReference type="ChEBI" id="CHEBI:37565"/>
    </ligand>
</feature>
<dbReference type="GO" id="GO:0046872">
    <property type="term" value="F:metal ion binding"/>
    <property type="evidence" value="ECO:0007669"/>
    <property type="project" value="UniProtKB-KW"/>
</dbReference>
<comment type="function">
    <text evidence="6">GTPase that associates with the 50S ribosomal subunit and may have a role during protein synthesis or ribosome biogenesis.</text>
</comment>
<dbReference type="OrthoDB" id="9812272at2"/>
<evidence type="ECO:0000256" key="4">
    <source>
        <dbReference type="ARBA" id="ARBA00022842"/>
    </source>
</evidence>
<keyword evidence="4 8" id="KW-0460">Magnesium</keyword>
<feature type="binding site" evidence="7">
    <location>
        <begin position="349"/>
        <end position="351"/>
    </location>
    <ligand>
        <name>GTP</name>
        <dbReference type="ChEBI" id="CHEBI:37565"/>
    </ligand>
</feature>
<dbReference type="Gene3D" id="3.40.50.300">
    <property type="entry name" value="P-loop containing nucleotide triphosphate hydrolases"/>
    <property type="match status" value="1"/>
</dbReference>
<evidence type="ECO:0000256" key="5">
    <source>
        <dbReference type="ARBA" id="ARBA00023134"/>
    </source>
</evidence>
<dbReference type="FunFam" id="3.40.50.11060:FF:000001">
    <property type="entry name" value="GTPase HflX"/>
    <property type="match status" value="1"/>
</dbReference>
<dbReference type="PROSITE" id="PS51705">
    <property type="entry name" value="G_HFLX"/>
    <property type="match status" value="1"/>
</dbReference>
<dbReference type="Gene3D" id="3.40.50.11060">
    <property type="entry name" value="GTPase HflX, N-terminal domain"/>
    <property type="match status" value="1"/>
</dbReference>
<dbReference type="GO" id="GO:0043022">
    <property type="term" value="F:ribosome binding"/>
    <property type="evidence" value="ECO:0007669"/>
    <property type="project" value="TreeGrafter"/>
</dbReference>
<dbReference type="PATRIC" id="fig|1423742.4.peg.1107"/>